<keyword evidence="2" id="KW-1185">Reference proteome</keyword>
<name>A0ACC2PHL7_9HYME</name>
<reference evidence="1" key="1">
    <citation type="submission" date="2023-04" db="EMBL/GenBank/DDBJ databases">
        <title>A chromosome-level genome assembly of the parasitoid wasp Eretmocerus hayati.</title>
        <authorList>
            <person name="Zhong Y."/>
            <person name="Liu S."/>
            <person name="Liu Y."/>
        </authorList>
    </citation>
    <scope>NUCLEOTIDE SEQUENCE</scope>
    <source>
        <strain evidence="1">ZJU_SS_LIU_2023</strain>
    </source>
</reference>
<evidence type="ECO:0000313" key="2">
    <source>
        <dbReference type="Proteomes" id="UP001239111"/>
    </source>
</evidence>
<proteinExistence type="predicted"/>
<organism evidence="1 2">
    <name type="scientific">Eretmocerus hayati</name>
    <dbReference type="NCBI Taxonomy" id="131215"/>
    <lineage>
        <taxon>Eukaryota</taxon>
        <taxon>Metazoa</taxon>
        <taxon>Ecdysozoa</taxon>
        <taxon>Arthropoda</taxon>
        <taxon>Hexapoda</taxon>
        <taxon>Insecta</taxon>
        <taxon>Pterygota</taxon>
        <taxon>Neoptera</taxon>
        <taxon>Endopterygota</taxon>
        <taxon>Hymenoptera</taxon>
        <taxon>Apocrita</taxon>
        <taxon>Proctotrupomorpha</taxon>
        <taxon>Chalcidoidea</taxon>
        <taxon>Aphelinidae</taxon>
        <taxon>Aphelininae</taxon>
        <taxon>Eretmocerus</taxon>
    </lineage>
</organism>
<comment type="caution">
    <text evidence="1">The sequence shown here is derived from an EMBL/GenBank/DDBJ whole genome shotgun (WGS) entry which is preliminary data.</text>
</comment>
<feature type="non-terminal residue" evidence="1">
    <location>
        <position position="1"/>
    </location>
</feature>
<sequence length="980" mass="112399">SDANIENFEGVVEIAVNVELADQLKDEPLVVDFEAVKEDPLNYQNPASTISRIDNFASRSHCSTLHMDKFETAHKTHGYTSDYGEPKLPHTNSVKLEDLNRRTITQSNNEYSIVCGKVLKQNYEVKTHLEPRTDESSLMGDFGGKEDTFVVDPATHGKIYKVKMLQSCCICGSIYEFDSQLNGPKQLVMVGAHFSCKFCRRHFVDEEKLLAHSLLHIDKSSFQCNVCLKSIATKNSLEVNFRSFTRDELSSPRDCKKSFSGVKSSNVLSSAAISTKLFLCNVCDESYTTETDLRKHIEYLHQNSQVERSEASTGNFQRIASIKLKELKIHLKRYTHDQLISRIDEMKYSKDLDNSSKESKVDCFPLHGTRNRDHSLKQSLSAPPRTFQVEKFPTLHASNETFISSQFIESQRRAPSHRKLPKCKICRKSFMKYNSLLNHVCANLTEESIIACEAHKACSGQKLVAKTRAKNVTKNEHFSCNFCTKSFTDKLRLQAHVKVHTRHRSFVCQMCGKIFNQEHHYLSHIHTHTDESSFLCHICGRKLKSKYNVEKHMRTHAKEEPFSCKVCEKRFKYASTLSCHELTHTSERPFRCELCGYGSRRKFYMSIHMRKHTGEKPFLCKVCSKKFSRKGAMEIHIRTHTGEKPFLCNVCGKKFSAKSTLGIHIRTHTGEKPFLCKVCGKKFSAKGTLGIHIRTHTGKKPFLCKVCGKEFSRKDALGIHIRTHTGEKPFLCKVCGMRSRSKSNWLNHMRKHTGEKPYVCEVCGKRFTRKTHLKRHVVRSKHIQDGQLSCEDCSKRFSKKYLLKKHIIEMHEYREVANEKQLLLLDDCDNAVDEQDAVPLCQITDGERSPEEDLRVDHQTSLKIEKHRPFNIYCATSNNETDLVRHPKSHADNKFSLSGIVKNESGQKKVLHQQFEARNSYPPVNEIEEKDLRHRAHPDEKTVMMCFTKTHTSVEDGGIIDIKYEQDSAVKEEMIGSLGI</sequence>
<protein>
    <submittedName>
        <fullName evidence="1">Uncharacterized protein</fullName>
    </submittedName>
</protein>
<accession>A0ACC2PHL7</accession>
<gene>
    <name evidence="1" type="ORF">QAD02_018078</name>
</gene>
<dbReference type="EMBL" id="CM056741">
    <property type="protein sequence ID" value="KAJ8682286.1"/>
    <property type="molecule type" value="Genomic_DNA"/>
</dbReference>
<dbReference type="Proteomes" id="UP001239111">
    <property type="component" value="Chromosome 1"/>
</dbReference>
<evidence type="ECO:0000313" key="1">
    <source>
        <dbReference type="EMBL" id="KAJ8682286.1"/>
    </source>
</evidence>